<organism evidence="14 15">
    <name type="scientific">Quercus suber</name>
    <name type="common">Cork oak</name>
    <dbReference type="NCBI Taxonomy" id="58331"/>
    <lineage>
        <taxon>Eukaryota</taxon>
        <taxon>Viridiplantae</taxon>
        <taxon>Streptophyta</taxon>
        <taxon>Embryophyta</taxon>
        <taxon>Tracheophyta</taxon>
        <taxon>Spermatophyta</taxon>
        <taxon>Magnoliopsida</taxon>
        <taxon>eudicotyledons</taxon>
        <taxon>Gunneridae</taxon>
        <taxon>Pentapetalae</taxon>
        <taxon>rosids</taxon>
        <taxon>fabids</taxon>
        <taxon>Fagales</taxon>
        <taxon>Fagaceae</taxon>
        <taxon>Quercus</taxon>
    </lineage>
</organism>
<dbReference type="PANTHER" id="PTHR31062">
    <property type="entry name" value="XYLOGLUCAN ENDOTRANSGLUCOSYLASE/HYDROLASE PROTEIN 8-RELATED"/>
    <property type="match status" value="1"/>
</dbReference>
<keyword evidence="8" id="KW-0378">Hydrolase</keyword>
<feature type="region of interest" description="Disordered" evidence="11">
    <location>
        <begin position="126"/>
        <end position="151"/>
    </location>
</feature>
<keyword evidence="15" id="KW-1185">Reference proteome</keyword>
<dbReference type="InterPro" id="IPR010713">
    <property type="entry name" value="XET_C"/>
</dbReference>
<feature type="domain" description="Xyloglucan endo-transglycosylase C-terminal" evidence="13">
    <location>
        <begin position="73"/>
        <end position="108"/>
    </location>
</feature>
<protein>
    <recommendedName>
        <fullName evidence="3">xyloglucan:xyloglucosyl transferase</fullName>
        <ecNumber evidence="3">2.4.1.207</ecNumber>
    </recommendedName>
</protein>
<reference evidence="14 15" key="1">
    <citation type="journal article" date="2018" name="Sci. Data">
        <title>The draft genome sequence of cork oak.</title>
        <authorList>
            <person name="Ramos A.M."/>
            <person name="Usie A."/>
            <person name="Barbosa P."/>
            <person name="Barros P.M."/>
            <person name="Capote T."/>
            <person name="Chaves I."/>
            <person name="Simoes F."/>
            <person name="Abreu I."/>
            <person name="Carrasquinho I."/>
            <person name="Faro C."/>
            <person name="Guimaraes J.B."/>
            <person name="Mendonca D."/>
            <person name="Nobrega F."/>
            <person name="Rodrigues L."/>
            <person name="Saibo N.J.M."/>
            <person name="Varela M.C."/>
            <person name="Egas C."/>
            <person name="Matos J."/>
            <person name="Miguel C.M."/>
            <person name="Oliveira M.M."/>
            <person name="Ricardo C.P."/>
            <person name="Goncalves S."/>
        </authorList>
    </citation>
    <scope>NUCLEOTIDE SEQUENCE [LARGE SCALE GENOMIC DNA]</scope>
    <source>
        <strain evidence="15">cv. HL8</strain>
    </source>
</reference>
<gene>
    <name evidence="14" type="primary">XTH28_0</name>
    <name evidence="14" type="ORF">CFP56_005654</name>
</gene>
<keyword evidence="7" id="KW-0808">Transferase</keyword>
<dbReference type="GO" id="GO:0004553">
    <property type="term" value="F:hydrolase activity, hydrolyzing O-glycosyl compounds"/>
    <property type="evidence" value="ECO:0007669"/>
    <property type="project" value="InterPro"/>
</dbReference>
<evidence type="ECO:0000313" key="15">
    <source>
        <dbReference type="Proteomes" id="UP000237347"/>
    </source>
</evidence>
<dbReference type="Pfam" id="PF06955">
    <property type="entry name" value="XET_C"/>
    <property type="match status" value="1"/>
</dbReference>
<dbReference type="EMBL" id="PKMF04001284">
    <property type="protein sequence ID" value="KAK7813303.1"/>
    <property type="molecule type" value="Genomic_DNA"/>
</dbReference>
<evidence type="ECO:0000256" key="1">
    <source>
        <dbReference type="ARBA" id="ARBA00004191"/>
    </source>
</evidence>
<evidence type="ECO:0000256" key="11">
    <source>
        <dbReference type="SAM" id="MobiDB-lite"/>
    </source>
</evidence>
<accession>A0AAW0IFQ6</accession>
<evidence type="ECO:0000256" key="4">
    <source>
        <dbReference type="ARBA" id="ARBA00022512"/>
    </source>
</evidence>
<comment type="caution">
    <text evidence="14">The sequence shown here is derived from an EMBL/GenBank/DDBJ whole genome shotgun (WGS) entry which is preliminary data.</text>
</comment>
<keyword evidence="5" id="KW-0052">Apoplast</keyword>
<dbReference type="GO" id="GO:0044042">
    <property type="term" value="P:glucan metabolic process"/>
    <property type="evidence" value="ECO:0007669"/>
    <property type="project" value="InterPro"/>
</dbReference>
<evidence type="ECO:0000313" key="14">
    <source>
        <dbReference type="EMBL" id="KAK7813303.1"/>
    </source>
</evidence>
<dbReference type="Pfam" id="PF00722">
    <property type="entry name" value="Glyco_hydro_16"/>
    <property type="match status" value="1"/>
</dbReference>
<dbReference type="GO" id="GO:0016762">
    <property type="term" value="F:xyloglucan:xyloglucosyl transferase activity"/>
    <property type="evidence" value="ECO:0007669"/>
    <property type="project" value="UniProtKB-EC"/>
</dbReference>
<dbReference type="EC" id="2.4.1.207" evidence="3"/>
<dbReference type="InterPro" id="IPR000757">
    <property type="entry name" value="Beta-glucanase-like"/>
</dbReference>
<evidence type="ECO:0000256" key="5">
    <source>
        <dbReference type="ARBA" id="ARBA00022523"/>
    </source>
</evidence>
<comment type="catalytic activity">
    <reaction evidence="10">
        <text>breaks a beta-(1-&gt;4) bond in the backbone of a xyloglucan and transfers the xyloglucanyl segment on to O-4 of the non-reducing terminal glucose residue of an acceptor, which can be a xyloglucan or an oligosaccharide of xyloglucan.</text>
        <dbReference type="EC" id="2.4.1.207"/>
    </reaction>
</comment>
<evidence type="ECO:0000256" key="10">
    <source>
        <dbReference type="ARBA" id="ARBA00034022"/>
    </source>
</evidence>
<keyword evidence="4" id="KW-0134">Cell wall</keyword>
<dbReference type="InterPro" id="IPR044791">
    <property type="entry name" value="Beta-glucanase/XTH"/>
</dbReference>
<dbReference type="Proteomes" id="UP000237347">
    <property type="component" value="Unassembled WGS sequence"/>
</dbReference>
<evidence type="ECO:0000256" key="7">
    <source>
        <dbReference type="ARBA" id="ARBA00022679"/>
    </source>
</evidence>
<evidence type="ECO:0000256" key="9">
    <source>
        <dbReference type="ARBA" id="ARBA00023295"/>
    </source>
</evidence>
<keyword evidence="9" id="KW-0326">Glycosidase</keyword>
<feature type="compositionally biased region" description="Basic residues" evidence="11">
    <location>
        <begin position="129"/>
        <end position="141"/>
    </location>
</feature>
<dbReference type="AlphaFoldDB" id="A0AAW0IFQ6"/>
<evidence type="ECO:0000256" key="6">
    <source>
        <dbReference type="ARBA" id="ARBA00022525"/>
    </source>
</evidence>
<dbReference type="InterPro" id="IPR013320">
    <property type="entry name" value="ConA-like_dom_sf"/>
</dbReference>
<evidence type="ECO:0000259" key="13">
    <source>
        <dbReference type="Pfam" id="PF06955"/>
    </source>
</evidence>
<evidence type="ECO:0000256" key="3">
    <source>
        <dbReference type="ARBA" id="ARBA00012152"/>
    </source>
</evidence>
<proteinExistence type="predicted"/>
<dbReference type="Gene3D" id="2.60.120.200">
    <property type="match status" value="1"/>
</dbReference>
<name>A0AAW0IFQ6_QUESU</name>
<dbReference type="SUPFAM" id="SSF49899">
    <property type="entry name" value="Concanavalin A-like lectins/glucanases"/>
    <property type="match status" value="1"/>
</dbReference>
<feature type="domain" description="GH16" evidence="12">
    <location>
        <begin position="3"/>
        <end position="34"/>
    </location>
</feature>
<comment type="subcellular location">
    <subcellularLocation>
        <location evidence="1">Secreted</location>
        <location evidence="1">Cell wall</location>
    </subcellularLocation>
    <subcellularLocation>
        <location evidence="2">Secreted</location>
        <location evidence="2">Extracellular space</location>
        <location evidence="2">Apoplast</location>
    </subcellularLocation>
</comment>
<sequence>MGGDFPSKPMTLYATIWDGSDWATNGGKYRVNYKYAPYIAEFSDLVLHGCAVDPIEHMARCDNAEGSEGIPTGVTRVQRIKMEGFRKKHMTYSYCYDHIRYKVPPSECVINPLEAERLRTFDPVTFGNGRRHHSKRHHHSRSSQAKVTSSI</sequence>
<dbReference type="GO" id="GO:0048046">
    <property type="term" value="C:apoplast"/>
    <property type="evidence" value="ECO:0007669"/>
    <property type="project" value="UniProtKB-SubCell"/>
</dbReference>
<keyword evidence="6" id="KW-0964">Secreted</keyword>
<evidence type="ECO:0000256" key="2">
    <source>
        <dbReference type="ARBA" id="ARBA00004271"/>
    </source>
</evidence>
<evidence type="ECO:0000256" key="8">
    <source>
        <dbReference type="ARBA" id="ARBA00022801"/>
    </source>
</evidence>
<evidence type="ECO:0000259" key="12">
    <source>
        <dbReference type="Pfam" id="PF00722"/>
    </source>
</evidence>